<keyword evidence="2" id="KW-1185">Reference proteome</keyword>
<proteinExistence type="predicted"/>
<dbReference type="EMBL" id="NBIV01000263">
    <property type="protein sequence ID" value="PXF40732.1"/>
    <property type="molecule type" value="Genomic_DNA"/>
</dbReference>
<organism evidence="1 2">
    <name type="scientific">Gracilariopsis chorda</name>
    <dbReference type="NCBI Taxonomy" id="448386"/>
    <lineage>
        <taxon>Eukaryota</taxon>
        <taxon>Rhodophyta</taxon>
        <taxon>Florideophyceae</taxon>
        <taxon>Rhodymeniophycidae</taxon>
        <taxon>Gracilariales</taxon>
        <taxon>Gracilariaceae</taxon>
        <taxon>Gracilariopsis</taxon>
    </lineage>
</organism>
<evidence type="ECO:0000313" key="1">
    <source>
        <dbReference type="EMBL" id="PXF40732.1"/>
    </source>
</evidence>
<name>A0A2V3IFA4_9FLOR</name>
<reference evidence="1 2" key="1">
    <citation type="journal article" date="2018" name="Mol. Biol. Evol.">
        <title>Analysis of the draft genome of the red seaweed Gracilariopsis chorda provides insights into genome size evolution in Rhodophyta.</title>
        <authorList>
            <person name="Lee J."/>
            <person name="Yang E.C."/>
            <person name="Graf L."/>
            <person name="Yang J.H."/>
            <person name="Qiu H."/>
            <person name="Zel Zion U."/>
            <person name="Chan C.X."/>
            <person name="Stephens T.G."/>
            <person name="Weber A.P.M."/>
            <person name="Boo G.H."/>
            <person name="Boo S.M."/>
            <person name="Kim K.M."/>
            <person name="Shin Y."/>
            <person name="Jung M."/>
            <person name="Lee S.J."/>
            <person name="Yim H.S."/>
            <person name="Lee J.H."/>
            <person name="Bhattacharya D."/>
            <person name="Yoon H.S."/>
        </authorList>
    </citation>
    <scope>NUCLEOTIDE SEQUENCE [LARGE SCALE GENOMIC DNA]</scope>
    <source>
        <strain evidence="1 2">SKKU-2015</strain>
        <tissue evidence="1">Whole body</tissue>
    </source>
</reference>
<comment type="caution">
    <text evidence="1">The sequence shown here is derived from an EMBL/GenBank/DDBJ whole genome shotgun (WGS) entry which is preliminary data.</text>
</comment>
<protein>
    <submittedName>
        <fullName evidence="1">Uncharacterized protein</fullName>
    </submittedName>
</protein>
<evidence type="ECO:0000313" key="2">
    <source>
        <dbReference type="Proteomes" id="UP000247409"/>
    </source>
</evidence>
<accession>A0A2V3IFA4</accession>
<gene>
    <name evidence="1" type="ORF">BWQ96_09565</name>
</gene>
<dbReference type="AlphaFoldDB" id="A0A2V3IFA4"/>
<sequence length="400" mass="45874">MTVSEEKPTLPSSEKRAISHKMLWYMFTEVLYMALRHVTGVVSFKKFMTRSPCCVVPRRSNKSEHYTRRGAYAIESVSISIGNGRLSLALNYCVIMFRALEMFLNIPATYRVPQYTNSEYYDTPRHLFRYFGGSPRVKQVLENDIDDPDNIQYFRDHVWKGSIGNGFLDLNADPDRFGGYGMPSEQSNEMAFARRHLVLQDLLIVAPIALRLFRHGMHKELLNSGEVTDLEVCIRKELDSSRLVDSVVDGGYTLYVNDLETNKLSVHVPRSSVLIPRSNPFIPLTAAHRTNASLGMKMFSSHLYPFCTGFQTATLQVRQDGRKLGPLMKKVKVYQTTRHMNSNRGETAYSSPLWYELINKLRSSMSVYASFVAQLQSEKDGMRKSSTKQLKEDRFFEICF</sequence>
<dbReference type="Proteomes" id="UP000247409">
    <property type="component" value="Unassembled WGS sequence"/>
</dbReference>